<sequence length="241" mass="26308">MPIDNPNQLVEEFKKSGEFERLRHELLAQVSQGVSVSHLTFIFIQGDLLKAEMAILQTRVGEVAQQRFTSDPKLSFMPQEAIYRDLMLEMERFPVVDRVAEDVQMLSDPSFTENIRKAVHKILLESKGQKSPPPKDEQSEVMSKPNVIPTTIHPSTVTNHPEQAPISGQSVVVTPAAQLTALPHATVEETPIRALDNGLELTKPDATPTVATSAVSGSAIITTSGTDVEMVDGSQPDAMTS</sequence>
<comment type="caution">
    <text evidence="3">The sequence shown here is derived from an EMBL/GenBank/DDBJ whole genome shotgun (WGS) entry which is preliminary data.</text>
</comment>
<keyword evidence="4" id="KW-1185">Reference proteome</keyword>
<proteinExistence type="predicted"/>
<organism evidence="3 4">
    <name type="scientific">Sphagnurus paluster</name>
    <dbReference type="NCBI Taxonomy" id="117069"/>
    <lineage>
        <taxon>Eukaryota</taxon>
        <taxon>Fungi</taxon>
        <taxon>Dikarya</taxon>
        <taxon>Basidiomycota</taxon>
        <taxon>Agaricomycotina</taxon>
        <taxon>Agaricomycetes</taxon>
        <taxon>Agaricomycetidae</taxon>
        <taxon>Agaricales</taxon>
        <taxon>Tricholomatineae</taxon>
        <taxon>Lyophyllaceae</taxon>
        <taxon>Sphagnurus</taxon>
    </lineage>
</organism>
<feature type="domain" description="BOD1/SHG1" evidence="2">
    <location>
        <begin position="8"/>
        <end position="118"/>
    </location>
</feature>
<dbReference type="Pfam" id="PF05205">
    <property type="entry name" value="COMPASS-Shg1"/>
    <property type="match status" value="1"/>
</dbReference>
<accession>A0A9P7GXI7</accession>
<reference evidence="3" key="2">
    <citation type="submission" date="2021-10" db="EMBL/GenBank/DDBJ databases">
        <title>Phylogenomics reveals ancestral predisposition of the termite-cultivated fungus Termitomyces towards a domesticated lifestyle.</title>
        <authorList>
            <person name="Auxier B."/>
            <person name="Grum-Grzhimaylo A."/>
            <person name="Cardenas M.E."/>
            <person name="Lodge J.D."/>
            <person name="Laessoe T."/>
            <person name="Pedersen O."/>
            <person name="Smith M.E."/>
            <person name="Kuyper T.W."/>
            <person name="Franco-Molano E.A."/>
            <person name="Baroni T.J."/>
            <person name="Aanen D.K."/>
        </authorList>
    </citation>
    <scope>NUCLEOTIDE SEQUENCE</scope>
    <source>
        <strain evidence="3">D49</strain>
    </source>
</reference>
<dbReference type="AlphaFoldDB" id="A0A9P7GXI7"/>
<reference evidence="3" key="1">
    <citation type="submission" date="2021-02" db="EMBL/GenBank/DDBJ databases">
        <authorList>
            <person name="Nieuwenhuis M."/>
            <person name="Van De Peppel L.J.J."/>
        </authorList>
    </citation>
    <scope>NUCLEOTIDE SEQUENCE</scope>
    <source>
        <strain evidence="3">D49</strain>
    </source>
</reference>
<dbReference type="EMBL" id="JABCKI010000003">
    <property type="protein sequence ID" value="KAG5654672.1"/>
    <property type="molecule type" value="Genomic_DNA"/>
</dbReference>
<feature type="region of interest" description="Disordered" evidence="1">
    <location>
        <begin position="124"/>
        <end position="163"/>
    </location>
</feature>
<gene>
    <name evidence="3" type="ORF">H0H81_009921</name>
</gene>
<dbReference type="Proteomes" id="UP000717328">
    <property type="component" value="Unassembled WGS sequence"/>
</dbReference>
<feature type="compositionally biased region" description="Polar residues" evidence="1">
    <location>
        <begin position="148"/>
        <end position="163"/>
    </location>
</feature>
<dbReference type="OrthoDB" id="5579731at2759"/>
<evidence type="ECO:0000313" key="4">
    <source>
        <dbReference type="Proteomes" id="UP000717328"/>
    </source>
</evidence>
<protein>
    <recommendedName>
        <fullName evidence="2">BOD1/SHG1 domain-containing protein</fullName>
    </recommendedName>
</protein>
<evidence type="ECO:0000259" key="2">
    <source>
        <dbReference type="Pfam" id="PF05205"/>
    </source>
</evidence>
<evidence type="ECO:0000256" key="1">
    <source>
        <dbReference type="SAM" id="MobiDB-lite"/>
    </source>
</evidence>
<dbReference type="InterPro" id="IPR055264">
    <property type="entry name" value="BOD1/SHG1_dom"/>
</dbReference>
<feature type="compositionally biased region" description="Basic and acidic residues" evidence="1">
    <location>
        <begin position="124"/>
        <end position="138"/>
    </location>
</feature>
<name>A0A9P7GXI7_9AGAR</name>
<evidence type="ECO:0000313" key="3">
    <source>
        <dbReference type="EMBL" id="KAG5654672.1"/>
    </source>
</evidence>